<reference evidence="11 12" key="1">
    <citation type="submission" date="2013-10" db="EMBL/GenBank/DDBJ databases">
        <title>Salinisphaera japonica YTM-1 Genome Sequencing.</title>
        <authorList>
            <person name="Lai Q."/>
            <person name="Li C."/>
            <person name="Shao Z."/>
        </authorList>
    </citation>
    <scope>NUCLEOTIDE SEQUENCE [LARGE SCALE GENOMIC DNA]</scope>
    <source>
        <strain evidence="11 12">YTM-1</strain>
    </source>
</reference>
<dbReference type="InterPro" id="IPR005144">
    <property type="entry name" value="ATP-cone_dom"/>
</dbReference>
<dbReference type="NCBIfam" id="TIGR00244">
    <property type="entry name" value="transcriptional regulator NrdR"/>
    <property type="match status" value="1"/>
</dbReference>
<gene>
    <name evidence="8" type="primary">nrdR</name>
    <name evidence="11" type="ORF">SAJA_12430</name>
</gene>
<keyword evidence="3 8" id="KW-0863">Zinc-finger</keyword>
<evidence type="ECO:0000256" key="8">
    <source>
        <dbReference type="HAMAP-Rule" id="MF_00440"/>
    </source>
</evidence>
<dbReference type="InParanoid" id="A0A423PJ33"/>
<keyword evidence="7 8" id="KW-0804">Transcription</keyword>
<comment type="cofactor">
    <cofactor evidence="8">
        <name>Zn(2+)</name>
        <dbReference type="ChEBI" id="CHEBI:29105"/>
    </cofactor>
    <text evidence="8">Binds 1 zinc ion.</text>
</comment>
<evidence type="ECO:0000256" key="9">
    <source>
        <dbReference type="SAM" id="MobiDB-lite"/>
    </source>
</evidence>
<proteinExistence type="inferred from homology"/>
<keyword evidence="5 8" id="KW-0805">Transcription regulation</keyword>
<organism evidence="11 12">
    <name type="scientific">Salinisphaera japonica YTM-1</name>
    <dbReference type="NCBI Taxonomy" id="1209778"/>
    <lineage>
        <taxon>Bacteria</taxon>
        <taxon>Pseudomonadati</taxon>
        <taxon>Pseudomonadota</taxon>
        <taxon>Gammaproteobacteria</taxon>
        <taxon>Salinisphaerales</taxon>
        <taxon>Salinisphaeraceae</taxon>
        <taxon>Salinisphaera</taxon>
    </lineage>
</organism>
<dbReference type="GO" id="GO:0008270">
    <property type="term" value="F:zinc ion binding"/>
    <property type="evidence" value="ECO:0007669"/>
    <property type="project" value="UniProtKB-UniRule"/>
</dbReference>
<dbReference type="PROSITE" id="PS51161">
    <property type="entry name" value="ATP_CONE"/>
    <property type="match status" value="1"/>
</dbReference>
<evidence type="ECO:0000313" key="11">
    <source>
        <dbReference type="EMBL" id="ROO25600.1"/>
    </source>
</evidence>
<dbReference type="GO" id="GO:0005524">
    <property type="term" value="F:ATP binding"/>
    <property type="evidence" value="ECO:0007669"/>
    <property type="project" value="UniProtKB-UniRule"/>
</dbReference>
<dbReference type="PANTHER" id="PTHR30455">
    <property type="entry name" value="TRANSCRIPTIONAL REPRESSOR NRDR"/>
    <property type="match status" value="1"/>
</dbReference>
<evidence type="ECO:0000259" key="10">
    <source>
        <dbReference type="PROSITE" id="PS51161"/>
    </source>
</evidence>
<dbReference type="GO" id="GO:0003677">
    <property type="term" value="F:DNA binding"/>
    <property type="evidence" value="ECO:0007669"/>
    <property type="project" value="UniProtKB-KW"/>
</dbReference>
<keyword evidence="2 8" id="KW-0547">Nucleotide-binding</keyword>
<dbReference type="FunCoup" id="A0A423PJ33">
    <property type="interactions" value="267"/>
</dbReference>
<dbReference type="AlphaFoldDB" id="A0A423PJ33"/>
<dbReference type="Proteomes" id="UP000285310">
    <property type="component" value="Unassembled WGS sequence"/>
</dbReference>
<dbReference type="HAMAP" id="MF_00440">
    <property type="entry name" value="NrdR"/>
    <property type="match status" value="1"/>
</dbReference>
<evidence type="ECO:0000313" key="12">
    <source>
        <dbReference type="Proteomes" id="UP000285310"/>
    </source>
</evidence>
<keyword evidence="8" id="KW-0862">Zinc</keyword>
<feature type="compositionally biased region" description="Polar residues" evidence="9">
    <location>
        <begin position="174"/>
        <end position="192"/>
    </location>
</feature>
<dbReference type="GO" id="GO:0045892">
    <property type="term" value="P:negative regulation of DNA-templated transcription"/>
    <property type="evidence" value="ECO:0007669"/>
    <property type="project" value="UniProtKB-UniRule"/>
</dbReference>
<evidence type="ECO:0000256" key="7">
    <source>
        <dbReference type="ARBA" id="ARBA00023163"/>
    </source>
</evidence>
<keyword evidence="4 8" id="KW-0067">ATP-binding</keyword>
<dbReference type="InterPro" id="IPR003796">
    <property type="entry name" value="RNR_NrdR-like"/>
</dbReference>
<dbReference type="OrthoDB" id="9807461at2"/>
<comment type="similarity">
    <text evidence="8">Belongs to the NrdR family.</text>
</comment>
<dbReference type="Pfam" id="PF22811">
    <property type="entry name" value="Zn_ribbon_NrdR"/>
    <property type="match status" value="1"/>
</dbReference>
<protein>
    <recommendedName>
        <fullName evidence="8">Transcriptional repressor NrdR</fullName>
    </recommendedName>
</protein>
<evidence type="ECO:0000256" key="1">
    <source>
        <dbReference type="ARBA" id="ARBA00022491"/>
    </source>
</evidence>
<evidence type="ECO:0000256" key="6">
    <source>
        <dbReference type="ARBA" id="ARBA00023125"/>
    </source>
</evidence>
<dbReference type="RefSeq" id="WP_123658959.1">
    <property type="nucleotide sequence ID" value="NZ_AYKG01000045.1"/>
</dbReference>
<evidence type="ECO:0000256" key="3">
    <source>
        <dbReference type="ARBA" id="ARBA00022771"/>
    </source>
</evidence>
<feature type="domain" description="ATP-cone" evidence="10">
    <location>
        <begin position="49"/>
        <end position="139"/>
    </location>
</feature>
<keyword evidence="8" id="KW-0479">Metal-binding</keyword>
<evidence type="ECO:0000256" key="5">
    <source>
        <dbReference type="ARBA" id="ARBA00023015"/>
    </source>
</evidence>
<keyword evidence="12" id="KW-1185">Reference proteome</keyword>
<dbReference type="InterPro" id="IPR055173">
    <property type="entry name" value="NrdR-like_N"/>
</dbReference>
<evidence type="ECO:0000256" key="2">
    <source>
        <dbReference type="ARBA" id="ARBA00022741"/>
    </source>
</evidence>
<comment type="caution">
    <text evidence="11">The sequence shown here is derived from an EMBL/GenBank/DDBJ whole genome shotgun (WGS) entry which is preliminary data.</text>
</comment>
<dbReference type="PANTHER" id="PTHR30455:SF2">
    <property type="entry name" value="TRANSCRIPTIONAL REPRESSOR NRDR"/>
    <property type="match status" value="1"/>
</dbReference>
<feature type="region of interest" description="Disordered" evidence="9">
    <location>
        <begin position="151"/>
        <end position="192"/>
    </location>
</feature>
<comment type="function">
    <text evidence="8">Negatively regulates transcription of bacterial ribonucleotide reductase nrd genes and operons by binding to NrdR-boxes.</text>
</comment>
<keyword evidence="6 8" id="KW-0238">DNA-binding</keyword>
<dbReference type="EMBL" id="AYKG01000045">
    <property type="protein sequence ID" value="ROO25600.1"/>
    <property type="molecule type" value="Genomic_DNA"/>
</dbReference>
<name>A0A423PJ33_9GAMM</name>
<sequence length="192" mass="21801">MHCPFCHERATRVVDSRLAAEGSQVRRRRQCPGCLARFTTFETAELFLPRIIKTDGTPEPFSVDKLRRGITRALYKRPVGPDAVETAISHIQQRMHHDGERDVPSRRLGEWVMEELRGLDQVAYVRFASVYRRFEDVQAFREEIERLESAPHRDSAQLSLIDLGQDASDDMGQDTGQSNGQSNAQNSGEESS</sequence>
<keyword evidence="1 8" id="KW-0678">Repressor</keyword>
<accession>A0A423PJ33</accession>
<feature type="zinc finger region" evidence="8">
    <location>
        <begin position="3"/>
        <end position="34"/>
    </location>
</feature>
<dbReference type="Pfam" id="PF03477">
    <property type="entry name" value="ATP-cone"/>
    <property type="match status" value="1"/>
</dbReference>
<evidence type="ECO:0000256" key="4">
    <source>
        <dbReference type="ARBA" id="ARBA00022840"/>
    </source>
</evidence>